<evidence type="ECO:0000313" key="3">
    <source>
        <dbReference type="Proteomes" id="UP001058791"/>
    </source>
</evidence>
<dbReference type="Proteomes" id="UP001058791">
    <property type="component" value="Segment"/>
</dbReference>
<evidence type="ECO:0000313" key="2">
    <source>
        <dbReference type="EMBL" id="UJQ85029.1"/>
    </source>
</evidence>
<protein>
    <submittedName>
        <fullName evidence="2">Maturation protein</fullName>
    </submittedName>
</protein>
<feature type="compositionally biased region" description="Polar residues" evidence="1">
    <location>
        <begin position="21"/>
        <end position="31"/>
    </location>
</feature>
<reference evidence="2" key="2">
    <citation type="journal article" date="2022" name="Nat. Microbiol.">
        <title>RNA viromes from terrestrial sites across China expand environmental viral diversity.</title>
        <authorList>
            <person name="Chiapello M."/>
            <person name="Rodriguez-Romero J."/>
            <person name="Ayllon M.A."/>
            <person name="Turina M."/>
        </authorList>
    </citation>
    <scope>NUCLEOTIDE SEQUENCE</scope>
    <source>
        <strain evidence="2">R87-k141_13667</strain>
    </source>
</reference>
<proteinExistence type="predicted"/>
<keyword evidence="3" id="KW-1185">Reference proteome</keyword>
<accession>A0ABY3SU44</accession>
<name>A0ABY3SU44_9VIRU</name>
<evidence type="ECO:0000256" key="1">
    <source>
        <dbReference type="SAM" id="MobiDB-lite"/>
    </source>
</evidence>
<feature type="region of interest" description="Disordered" evidence="1">
    <location>
        <begin position="1"/>
        <end position="31"/>
    </location>
</feature>
<reference evidence="2" key="1">
    <citation type="submission" date="2021-05" db="EMBL/GenBank/DDBJ databases">
        <authorList>
            <person name="Chen Y.-M."/>
            <person name="Zhang Y.-Z."/>
        </authorList>
    </citation>
    <scope>NUCLEOTIDE SEQUENCE</scope>
    <source>
        <strain evidence="2">R87-k141_13667</strain>
    </source>
</reference>
<sequence length="401" mass="44306">MSRTRTSSYSWPGGGKRQHFVSGNPSVDQTQGPISPFVKSVCIDDVGRGVDHGLSITHTDLSGIVPLNGESASGIHLFRYSNWMPDLNAAAPSPLSALTLPSAASIATTTLATSNPSRPSVGSWNFVYELKDLPGMLHEIGKLKLLRHYAPKELAKEIAKNGTNPKFVSNLHLSIVMGWRPLISDLRKMVDFKRQVDNRMQDLDILFNKNGGLHRSVGKENSRKGISARWSETRTSSSTALADTGTSQIISVRRDLVTTTKMWGTVRWTNPFPKNWGFSDPELRQKAFGLVYGFTLTPKQIWDSFPWSWLIDWVLNVGDYLDTYNNILSLSPSTPCVMTWIRTTESWTRTDGNLWATGAYGTRLLESKARILQGATLTASIPFLGPGQLATLGALAIQRSR</sequence>
<feature type="compositionally biased region" description="Polar residues" evidence="1">
    <location>
        <begin position="1"/>
        <end position="10"/>
    </location>
</feature>
<dbReference type="EMBL" id="MZ679526">
    <property type="protein sequence ID" value="UJQ85029.1"/>
    <property type="molecule type" value="Genomic_RNA"/>
</dbReference>
<organism evidence="2 3">
    <name type="scientific">Leviviridae sp</name>
    <dbReference type="NCBI Taxonomy" id="2027243"/>
    <lineage>
        <taxon>Viruses</taxon>
        <taxon>Riboviria</taxon>
        <taxon>Orthornavirae</taxon>
        <taxon>Lenarviricota</taxon>
        <taxon>Leviviricetes</taxon>
        <taxon>Norzivirales</taxon>
        <taxon>Fiersviridae</taxon>
    </lineage>
</organism>